<dbReference type="InterPro" id="IPR000372">
    <property type="entry name" value="LRRNT"/>
</dbReference>
<evidence type="ECO:0000256" key="5">
    <source>
        <dbReference type="ARBA" id="ARBA00022692"/>
    </source>
</evidence>
<feature type="domain" description="Ig-like" evidence="15">
    <location>
        <begin position="2039"/>
        <end position="2132"/>
    </location>
</feature>
<dbReference type="FunFam" id="2.60.40.10:FF:000063">
    <property type="entry name" value="neural cell adhesion molecule L1"/>
    <property type="match status" value="1"/>
</dbReference>
<sequence>KMCRRAVLEALSMVLILSLGLMQTIQACPHPCACYLPTEVHCTFRSLASVPAGIPKHAERINLGFNSIHSLTESSFAGLKKLELLMIHGNDIPKIPNHALKDLTSLQVLKMSYNKLRVITEQTFQGLSSLMRLHVDHNKITFIHPEAFIGLTSLRLLHLEGNLLQQLHPNTFVTFSLFNFFKTSTIKHLYVSENSITTLSPKLFQSMPLLENIYLHGNPWSCDCSLKWLLDWNRNTGGVLKCKKDRTYEGGQLCPKCSTPRQLAKLDVLQVNDMSCFKPVIHSPLKQSGTESWENSGSDHISLEDYQAPFGTIRLNMTDEHGNKVDLQCQIQRPGDSTKFQWSQTNPQEIAYNITLSLDFICPMERANYEKLWKLIAYYSEVPLKLQRGIMLSKHPILSYRYKQGVDHDSYYYTGVKAHVFTEPSWLMQSLINIQLNRRQASTKHVMLSFFTQFSETIEHEVAQRHRSSWVMIENNEGTKTAQSVIAGTLCQLTCTVHGSDTPSIQWVFPDGTLVNAPYHSRDNRISVSSDGKMVIKAVTHSDSGLYYCIAQVHDDTDTMLFIISVQDAAIQSSNNEENIITKYTGESLSLPCSAIGIPDAQLSWILPNNNVLNGLTNTTRVYVLKNGTLFIKDSQVSDSGYYRCVAVNQQGADSFSVKITVAKKAHSHPSKKLKGSKHPSSNIVTKIKEQILEDEEGSGKEKNQDLQEVVSQSTSLRASTNNKNMIESGRTQARLNKKLRKKFKFRKNMQKAEGSSTAEGRRKFSSRKRINVTNRQIDPQHWAKILAKVRGNSVSKTTVSPALNFQADSASTNTAEGSSTDDILSPEEGLLYITTTSNIVKDDNLPATKPFENEKIMINRVPETGDSNQNVFTDVASKASAPHTTIETLYPPVFPTSQSLAIPKVMDPRIGFPLLTGSSNVVIVTQTRKFVEDNEITLMPPTFSNSAMYRNDNLEAIPKMTKKSFDTTVSPSVVPIPAEPQTVLFQNTVKDLSPKRVATFKQTTSTKASTNEDLVHKDSDGIVYQLEEPPVKSTTSSKRVNAVFISTTVSQPNIVMTTTPTNVKTKTTSASSVNNSRAKYPWRRPYGRRRLRPNRFRPRPEPVPSRILTTTESSLIQPPFVTVPSITNSILSPLRPKDFDNTDVLTKERKKDRGSVLTETSSPTIKSAKPTTVGALTHTTLNQTKVALGPVVNTITRRTSSTYLPKNINQQIPNLFGVHKQETTSAPINMPFVRLKENILQSDKVTEGKSYEDSVISNAVTLGHDVKSLTAPVAEKYSKFRNTSVLMPTVQSTIPVTIASPVASNTTTTSPFPLNHGKITVVTTTTTLSSLSHLTVSPQKESINTVLKASDKAPVHQSILDDTITSKPIVYQETNPVTVTLNEQTNTIENFVLLAQPTVAVPFRTLTTSPIITSKSNVYSSVNAHTDSPVEGIASNQVWTPRTHIRPSNSQKNISEENKKITDLNHTGVHKHSDHEQFKETHAGRTNNNFILNPKFSQHPGRVNIFNQSTLLVLPKYVPARGTIRPPVPPMRIWPHYFVTNKALPFTNKPEITAFAAKTVQGRKVDTPILTTTTTAAVPPVLRVNPHRFSNRIQSRPNVNSRTFGSNYFPDRRGTTIKLPGINQRHPYYPNSRTPFIFNHPSQSARLANASMAQASAQPSVLSIGKTKTFTSTTTKSLTPVVTTVARTTPSTTLLTTAIDQRQAIASKPSSTTHLNVSRKVALPFQNATTVVRPSTDFRSFRERPKITTDSLHTVTVQAGMDAVFPCDTTGEPTPFLTWTKVSTGAVVVANTKIQRFEVLKNGTFIIRNVKLQDRGQYLCTAQNQYGIDKMVVTLAVLAQQPRMLVARYKDATIYLGETVIMECTAEGMPPPQISWILPDRTILRTVFTTQERLMLLQNGTLRIKEANFPDRGIYKCIASNAAGADTLTVRLHVAALPPIIQQLKRETLSVVLGQSIHIDCTAKAAPLPNIRWVLYDGTQIRPSQFINGNLFVFPNGTLYIRNITPRDGGNYECVATNVVGAARRTVSLTLKKLTSNAKITGSSPQKTDVTYGSTLSLDCTASGDPGPRIIWRLPSKKLVDSYYSFDHRIKVNSNGTLVVQSVTDKDAGDYLCVARNKMGDDFVILKVNVMMKPAKIEYKQELSHKVMHGSDLKVDCIATGLPNPEISWALPDGTMINSVMQSDDSGVRTRRFVVFNNGTLYFNDVGTKEEGDYTCYAVNKIGKDEMRVHVKVVAESPVIKDKSYSVTPVPYGDAVTILCAAKGEPTPRITWLSPTNRVIPALSDKYQVHSDGTLFIQKAQRSDNGNYTCIAQNTAGEDKKIVKIEVNVEPPKINGHLNSITAVKEIATKDTRKLIHCKAEGIPFPRVMWVLPENVVLPAPYYGSRITIHRNGTLDIKAFRKKDTVQLVCIARNEGGEARLIVLLSVVEDLRKPTFQNPLSEKFAISIGDTVSLNCSAEGRPLPEIVWVLPNGTQLLSGKHLSKIYHGRDGTLHITNPSAAEAGIYRCTARNEAGYVERTISLDVGQRPTIKNHYTALVSIINGENLRLHCVTQGNPRPHISWTLPTGMVLNHPQTLGHYSLMQNGSLTVLEASVYDRGSYTCKAVNEYGTSILTVPVIVIAYPPRITNGPTPVTYTRLGNTVHLNCMAIGIPKPEVTWELPDKIRLTTATQARVYGNKYLHPQGSLILQKPSQRDTGFYQCTAKNLLGSDSKTTYVHVF</sequence>
<dbReference type="SMART" id="SM00369">
    <property type="entry name" value="LRR_TYP"/>
    <property type="match status" value="6"/>
</dbReference>
<evidence type="ECO:0000256" key="11">
    <source>
        <dbReference type="ARBA" id="ARBA00023180"/>
    </source>
</evidence>
<dbReference type="InterPro" id="IPR036179">
    <property type="entry name" value="Ig-like_dom_sf"/>
</dbReference>
<feature type="domain" description="Ig-like" evidence="15">
    <location>
        <begin position="2435"/>
        <end position="2523"/>
    </location>
</feature>
<dbReference type="SUPFAM" id="SSF52058">
    <property type="entry name" value="L domain-like"/>
    <property type="match status" value="1"/>
</dbReference>
<evidence type="ECO:0000256" key="6">
    <source>
        <dbReference type="ARBA" id="ARBA00022729"/>
    </source>
</evidence>
<feature type="chain" id="PRO_5003579328" evidence="14">
    <location>
        <begin position="28"/>
        <end position="2721"/>
    </location>
</feature>
<feature type="domain" description="Ig-like" evidence="15">
    <location>
        <begin position="2626"/>
        <end position="2721"/>
    </location>
</feature>
<dbReference type="InterPro" id="IPR003591">
    <property type="entry name" value="Leu-rich_rpt_typical-subtyp"/>
</dbReference>
<dbReference type="eggNOG" id="KOG0619">
    <property type="taxonomic scope" value="Eukaryota"/>
</dbReference>
<evidence type="ECO:0000313" key="17">
    <source>
        <dbReference type="Proteomes" id="UP000008672"/>
    </source>
</evidence>
<dbReference type="InterPro" id="IPR007110">
    <property type="entry name" value="Ig-like_dom"/>
</dbReference>
<keyword evidence="8" id="KW-1133">Transmembrane helix</keyword>
<dbReference type="PANTHER" id="PTHR45842:SF4">
    <property type="entry name" value="MATRIX-REMODELING-ASSOCIATED PROTEIN 5"/>
    <property type="match status" value="1"/>
</dbReference>
<dbReference type="InParanoid" id="H2ZWM5"/>
<dbReference type="OMA" id="KMNCMAM"/>
<keyword evidence="11" id="KW-0325">Glycoprotein</keyword>
<reference evidence="16" key="2">
    <citation type="submission" date="2025-08" db="UniProtKB">
        <authorList>
            <consortium name="Ensembl"/>
        </authorList>
    </citation>
    <scope>IDENTIFICATION</scope>
</reference>
<evidence type="ECO:0000256" key="9">
    <source>
        <dbReference type="ARBA" id="ARBA00023136"/>
    </source>
</evidence>
<dbReference type="InterPro" id="IPR001611">
    <property type="entry name" value="Leu-rich_rpt"/>
</dbReference>
<feature type="domain" description="Ig-like" evidence="15">
    <location>
        <begin position="2333"/>
        <end position="2427"/>
    </location>
</feature>
<feature type="region of interest" description="Disordered" evidence="13">
    <location>
        <begin position="695"/>
        <end position="719"/>
    </location>
</feature>
<dbReference type="SUPFAM" id="SSF48726">
    <property type="entry name" value="Immunoglobulin"/>
    <property type="match status" value="12"/>
</dbReference>
<dbReference type="InterPro" id="IPR003599">
    <property type="entry name" value="Ig_sub"/>
</dbReference>
<feature type="signal peptide" evidence="14">
    <location>
        <begin position="1"/>
        <end position="27"/>
    </location>
</feature>
<dbReference type="InterPro" id="IPR013783">
    <property type="entry name" value="Ig-like_fold"/>
</dbReference>
<dbReference type="InterPro" id="IPR032675">
    <property type="entry name" value="LRR_dom_sf"/>
</dbReference>
<organism evidence="16 17">
    <name type="scientific">Latimeria chalumnae</name>
    <name type="common">Coelacanth</name>
    <dbReference type="NCBI Taxonomy" id="7897"/>
    <lineage>
        <taxon>Eukaryota</taxon>
        <taxon>Metazoa</taxon>
        <taxon>Chordata</taxon>
        <taxon>Craniata</taxon>
        <taxon>Vertebrata</taxon>
        <taxon>Euteleostomi</taxon>
        <taxon>Coelacanthiformes</taxon>
        <taxon>Coelacanthidae</taxon>
        <taxon>Latimeria</taxon>
    </lineage>
</organism>
<keyword evidence="7" id="KW-0677">Repeat</keyword>
<feature type="domain" description="Ig-like" evidence="15">
    <location>
        <begin position="586"/>
        <end position="661"/>
    </location>
</feature>
<dbReference type="SMART" id="SM00013">
    <property type="entry name" value="LRRNT"/>
    <property type="match status" value="1"/>
</dbReference>
<dbReference type="Ensembl" id="ENSLACT00000001809.1">
    <property type="protein sequence ID" value="ENSLACP00000001796.1"/>
    <property type="gene ID" value="ENSLACG00000001603.1"/>
</dbReference>
<feature type="domain" description="Ig-like" evidence="15">
    <location>
        <begin position="1939"/>
        <end position="2031"/>
    </location>
</feature>
<dbReference type="FunCoup" id="H2ZWM5">
    <property type="interactions" value="34"/>
</dbReference>
<dbReference type="Proteomes" id="UP000008672">
    <property type="component" value="Unassembled WGS sequence"/>
</dbReference>
<dbReference type="GeneTree" id="ENSGT00940000159942"/>
<dbReference type="PROSITE" id="PS50835">
    <property type="entry name" value="IG_LIKE"/>
    <property type="match status" value="12"/>
</dbReference>
<evidence type="ECO:0000256" key="8">
    <source>
        <dbReference type="ARBA" id="ARBA00022989"/>
    </source>
</evidence>
<protein>
    <submittedName>
        <fullName evidence="16">Matrix remodeling associated 5</fullName>
    </submittedName>
</protein>
<dbReference type="EMBL" id="AFYH01245800">
    <property type="status" value="NOT_ANNOTATED_CDS"/>
    <property type="molecule type" value="Genomic_DNA"/>
</dbReference>
<evidence type="ECO:0000256" key="7">
    <source>
        <dbReference type="ARBA" id="ARBA00022737"/>
    </source>
</evidence>
<dbReference type="STRING" id="7897.ENSLACP00000001796"/>
<dbReference type="PRINTS" id="PR01832">
    <property type="entry name" value="VEGFRECEPTOR"/>
</dbReference>
<feature type="domain" description="Ig-like" evidence="15">
    <location>
        <begin position="488"/>
        <end position="565"/>
    </location>
</feature>
<dbReference type="SMART" id="SM00408">
    <property type="entry name" value="IGc2"/>
    <property type="match status" value="12"/>
</dbReference>
<comment type="subcellular location">
    <subcellularLocation>
        <location evidence="1">Membrane</location>
        <topology evidence="1">Single-pass membrane protein</topology>
    </subcellularLocation>
    <subcellularLocation>
        <location evidence="2">Secreted</location>
    </subcellularLocation>
</comment>
<dbReference type="GO" id="GO:0016020">
    <property type="term" value="C:membrane"/>
    <property type="evidence" value="ECO:0007669"/>
    <property type="project" value="UniProtKB-SubCell"/>
</dbReference>
<keyword evidence="5" id="KW-0812">Transmembrane</keyword>
<dbReference type="InterPro" id="IPR050467">
    <property type="entry name" value="LRFN"/>
</dbReference>
<dbReference type="HOGENOM" id="CLU_000580_0_0_1"/>
<keyword evidence="3" id="KW-0964">Secreted</keyword>
<dbReference type="SMART" id="SM00406">
    <property type="entry name" value="IGv"/>
    <property type="match status" value="4"/>
</dbReference>
<evidence type="ECO:0000313" key="16">
    <source>
        <dbReference type="Ensembl" id="ENSLACP00000001796.1"/>
    </source>
</evidence>
<dbReference type="Pfam" id="PF13855">
    <property type="entry name" value="LRR_8"/>
    <property type="match status" value="2"/>
</dbReference>
<dbReference type="FunFam" id="3.80.10.10:FF:000103">
    <property type="entry name" value="Immunoglobulin superfamily member 10"/>
    <property type="match status" value="1"/>
</dbReference>
<dbReference type="FunFam" id="2.60.40.10:FF:000537">
    <property type="entry name" value="immunoglobulin superfamily member 10"/>
    <property type="match status" value="1"/>
</dbReference>
<feature type="domain" description="Ig-like" evidence="15">
    <location>
        <begin position="2135"/>
        <end position="2235"/>
    </location>
</feature>
<dbReference type="Gene3D" id="2.60.40.10">
    <property type="entry name" value="Immunoglobulins"/>
    <property type="match status" value="12"/>
</dbReference>
<accession>H2ZWM5</accession>
<keyword evidence="12" id="KW-0393">Immunoglobulin domain</keyword>
<evidence type="ECO:0000256" key="1">
    <source>
        <dbReference type="ARBA" id="ARBA00004167"/>
    </source>
</evidence>
<dbReference type="Gene3D" id="3.80.10.10">
    <property type="entry name" value="Ribonuclease Inhibitor"/>
    <property type="match status" value="2"/>
</dbReference>
<evidence type="ECO:0000256" key="4">
    <source>
        <dbReference type="ARBA" id="ARBA00022614"/>
    </source>
</evidence>
<gene>
    <name evidence="16" type="primary">MXRA5</name>
</gene>
<feature type="domain" description="Ig-like" evidence="15">
    <location>
        <begin position="2530"/>
        <end position="2616"/>
    </location>
</feature>
<evidence type="ECO:0000256" key="14">
    <source>
        <dbReference type="SAM" id="SignalP"/>
    </source>
</evidence>
<dbReference type="FunFam" id="2.60.40.10:FF:001306">
    <property type="entry name" value="Matrix remodeling associated 5"/>
    <property type="match status" value="1"/>
</dbReference>
<keyword evidence="17" id="KW-1185">Reference proteome</keyword>
<keyword evidence="4" id="KW-0433">Leucine-rich repeat</keyword>
<keyword evidence="10" id="KW-1015">Disulfide bond</keyword>
<proteinExistence type="predicted"/>
<evidence type="ECO:0000256" key="10">
    <source>
        <dbReference type="ARBA" id="ARBA00023157"/>
    </source>
</evidence>
<dbReference type="EMBL" id="AFYH01245801">
    <property type="status" value="NOT_ANNOTATED_CDS"/>
    <property type="molecule type" value="Genomic_DNA"/>
</dbReference>
<dbReference type="Pfam" id="PF13927">
    <property type="entry name" value="Ig_3"/>
    <property type="match status" value="5"/>
</dbReference>
<feature type="domain" description="Ig-like" evidence="15">
    <location>
        <begin position="1746"/>
        <end position="1837"/>
    </location>
</feature>
<dbReference type="FunFam" id="2.60.40.10:FF:000076">
    <property type="entry name" value="Leucine-rich repeat and Ig domain-containing 4"/>
    <property type="match status" value="2"/>
</dbReference>
<reference evidence="16" key="3">
    <citation type="submission" date="2025-09" db="UniProtKB">
        <authorList>
            <consortium name="Ensembl"/>
        </authorList>
    </citation>
    <scope>IDENTIFICATION</scope>
</reference>
<evidence type="ECO:0000256" key="2">
    <source>
        <dbReference type="ARBA" id="ARBA00004613"/>
    </source>
</evidence>
<dbReference type="CDD" id="cd00096">
    <property type="entry name" value="Ig"/>
    <property type="match status" value="4"/>
</dbReference>
<name>H2ZWM5_LATCH</name>
<feature type="domain" description="Ig-like" evidence="15">
    <location>
        <begin position="1843"/>
        <end position="1934"/>
    </location>
</feature>
<reference evidence="17" key="1">
    <citation type="submission" date="2011-08" db="EMBL/GenBank/DDBJ databases">
        <title>The draft genome of Latimeria chalumnae.</title>
        <authorList>
            <person name="Di Palma F."/>
            <person name="Alfoldi J."/>
            <person name="Johnson J."/>
            <person name="Berlin A."/>
            <person name="Gnerre S."/>
            <person name="Jaffe D."/>
            <person name="MacCallum I."/>
            <person name="Young S."/>
            <person name="Walker B.J."/>
            <person name="Lander E."/>
            <person name="Lindblad-Toh K."/>
        </authorList>
    </citation>
    <scope>NUCLEOTIDE SEQUENCE [LARGE SCALE GENOMIC DNA]</scope>
    <source>
        <strain evidence="17">Wild caught</strain>
    </source>
</reference>
<evidence type="ECO:0000256" key="13">
    <source>
        <dbReference type="SAM" id="MobiDB-lite"/>
    </source>
</evidence>
<evidence type="ECO:0000256" key="12">
    <source>
        <dbReference type="ARBA" id="ARBA00023319"/>
    </source>
</evidence>
<dbReference type="PANTHER" id="PTHR45842">
    <property type="entry name" value="SYNAPTIC ADHESION-LIKE MOLECULE SALM"/>
    <property type="match status" value="1"/>
</dbReference>
<dbReference type="InterPro" id="IPR000483">
    <property type="entry name" value="Cys-rich_flank_reg_C"/>
</dbReference>
<dbReference type="FunFam" id="2.60.40.10:FF:001377">
    <property type="entry name" value="Matrix remodeling associated 5"/>
    <property type="match status" value="1"/>
</dbReference>
<dbReference type="InterPro" id="IPR003598">
    <property type="entry name" value="Ig_sub2"/>
</dbReference>
<dbReference type="FunFam" id="2.60.40.10:FF:001402">
    <property type="entry name" value="Matrix remodeling associated 5"/>
    <property type="match status" value="1"/>
</dbReference>
<dbReference type="EMBL" id="AFYH01245802">
    <property type="status" value="NOT_ANNOTATED_CDS"/>
    <property type="molecule type" value="Genomic_DNA"/>
</dbReference>
<keyword evidence="9" id="KW-0472">Membrane</keyword>
<evidence type="ECO:0000259" key="15">
    <source>
        <dbReference type="PROSITE" id="PS50835"/>
    </source>
</evidence>
<dbReference type="InterPro" id="IPR013098">
    <property type="entry name" value="Ig_I-set"/>
</dbReference>
<dbReference type="SMART" id="SM00409">
    <property type="entry name" value="IG"/>
    <property type="match status" value="12"/>
</dbReference>
<dbReference type="GO" id="GO:0005576">
    <property type="term" value="C:extracellular region"/>
    <property type="evidence" value="ECO:0007669"/>
    <property type="project" value="UniProtKB-SubCell"/>
</dbReference>
<dbReference type="FunFam" id="2.60.40.10:FF:000621">
    <property type="entry name" value="Immunoglobulin superfamily member 10"/>
    <property type="match status" value="1"/>
</dbReference>
<evidence type="ECO:0000256" key="3">
    <source>
        <dbReference type="ARBA" id="ARBA00022525"/>
    </source>
</evidence>
<dbReference type="SMART" id="SM00082">
    <property type="entry name" value="LRRCT"/>
    <property type="match status" value="1"/>
</dbReference>
<feature type="compositionally biased region" description="Polar residues" evidence="13">
    <location>
        <begin position="710"/>
        <end position="719"/>
    </location>
</feature>
<feature type="domain" description="Ig-like" evidence="15">
    <location>
        <begin position="2239"/>
        <end position="2329"/>
    </location>
</feature>
<keyword evidence="6 14" id="KW-0732">Signal</keyword>
<dbReference type="InterPro" id="IPR013106">
    <property type="entry name" value="Ig_V-set"/>
</dbReference>
<dbReference type="Pfam" id="PF07679">
    <property type="entry name" value="I-set"/>
    <property type="match status" value="6"/>
</dbReference>
<feature type="compositionally biased region" description="Basic and acidic residues" evidence="13">
    <location>
        <begin position="695"/>
        <end position="706"/>
    </location>
</feature>